<evidence type="ECO:0000256" key="2">
    <source>
        <dbReference type="ARBA" id="ARBA00023242"/>
    </source>
</evidence>
<dbReference type="InterPro" id="IPR001138">
    <property type="entry name" value="Zn2Cys6_DnaBD"/>
</dbReference>
<dbReference type="Pfam" id="PF04082">
    <property type="entry name" value="Fungal_trans"/>
    <property type="match status" value="1"/>
</dbReference>
<evidence type="ECO:0000256" key="1">
    <source>
        <dbReference type="ARBA" id="ARBA00022723"/>
    </source>
</evidence>
<feature type="domain" description="Zn(2)-C6 fungal-type" evidence="4">
    <location>
        <begin position="42"/>
        <end position="72"/>
    </location>
</feature>
<evidence type="ECO:0000313" key="6">
    <source>
        <dbReference type="Proteomes" id="UP000799424"/>
    </source>
</evidence>
<dbReference type="GO" id="GO:0003677">
    <property type="term" value="F:DNA binding"/>
    <property type="evidence" value="ECO:0007669"/>
    <property type="project" value="InterPro"/>
</dbReference>
<dbReference type="SMART" id="SM00066">
    <property type="entry name" value="GAL4"/>
    <property type="match status" value="1"/>
</dbReference>
<dbReference type="Pfam" id="PF00172">
    <property type="entry name" value="Zn_clus"/>
    <property type="match status" value="1"/>
</dbReference>
<evidence type="ECO:0000256" key="3">
    <source>
        <dbReference type="SAM" id="MobiDB-lite"/>
    </source>
</evidence>
<gene>
    <name evidence="5" type="ORF">CC86DRAFT_178170</name>
</gene>
<dbReference type="AlphaFoldDB" id="A0A6A7A9Z7"/>
<dbReference type="SMART" id="SM00906">
    <property type="entry name" value="Fungal_trans"/>
    <property type="match status" value="1"/>
</dbReference>
<dbReference type="PROSITE" id="PS00463">
    <property type="entry name" value="ZN2_CY6_FUNGAL_1"/>
    <property type="match status" value="1"/>
</dbReference>
<dbReference type="Gene3D" id="4.10.240.10">
    <property type="entry name" value="Zn(2)-C6 fungal-type DNA-binding domain"/>
    <property type="match status" value="1"/>
</dbReference>
<dbReference type="InterPro" id="IPR036864">
    <property type="entry name" value="Zn2-C6_fun-type_DNA-bd_sf"/>
</dbReference>
<name>A0A6A7A9Z7_9PLEO</name>
<dbReference type="GO" id="GO:0000981">
    <property type="term" value="F:DNA-binding transcription factor activity, RNA polymerase II-specific"/>
    <property type="evidence" value="ECO:0007669"/>
    <property type="project" value="InterPro"/>
</dbReference>
<keyword evidence="6" id="KW-1185">Reference proteome</keyword>
<dbReference type="Proteomes" id="UP000799424">
    <property type="component" value="Unassembled WGS sequence"/>
</dbReference>
<keyword evidence="1" id="KW-0479">Metal-binding</keyword>
<dbReference type="InterPro" id="IPR053230">
    <property type="entry name" value="Trans_reg_galc"/>
</dbReference>
<dbReference type="SUPFAM" id="SSF57701">
    <property type="entry name" value="Zn2/Cys6 DNA-binding domain"/>
    <property type="match status" value="1"/>
</dbReference>
<dbReference type="PROSITE" id="PS50048">
    <property type="entry name" value="ZN2_CY6_FUNGAL_2"/>
    <property type="match status" value="1"/>
</dbReference>
<proteinExistence type="predicted"/>
<dbReference type="PANTHER" id="PTHR47654:SF5">
    <property type="entry name" value="TRANSCRIPTION FACTOR DOMAIN-CONTAINING PROTEIN"/>
    <property type="match status" value="1"/>
</dbReference>
<dbReference type="CDD" id="cd00067">
    <property type="entry name" value="GAL4"/>
    <property type="match status" value="1"/>
</dbReference>
<evidence type="ECO:0000259" key="4">
    <source>
        <dbReference type="PROSITE" id="PS50048"/>
    </source>
</evidence>
<dbReference type="InterPro" id="IPR007219">
    <property type="entry name" value="XnlR_reg_dom"/>
</dbReference>
<dbReference type="PANTHER" id="PTHR47654">
    <property type="entry name" value="ZN(II)2CYS6 TRANSCRIPTION FACTOR (EUROFUNG)-RELATED"/>
    <property type="match status" value="1"/>
</dbReference>
<organism evidence="5 6">
    <name type="scientific">Ophiobolus disseminans</name>
    <dbReference type="NCBI Taxonomy" id="1469910"/>
    <lineage>
        <taxon>Eukaryota</taxon>
        <taxon>Fungi</taxon>
        <taxon>Dikarya</taxon>
        <taxon>Ascomycota</taxon>
        <taxon>Pezizomycotina</taxon>
        <taxon>Dothideomycetes</taxon>
        <taxon>Pleosporomycetidae</taxon>
        <taxon>Pleosporales</taxon>
        <taxon>Pleosporineae</taxon>
        <taxon>Phaeosphaeriaceae</taxon>
        <taxon>Ophiobolus</taxon>
    </lineage>
</organism>
<dbReference type="GO" id="GO:0006351">
    <property type="term" value="P:DNA-templated transcription"/>
    <property type="evidence" value="ECO:0007669"/>
    <property type="project" value="InterPro"/>
</dbReference>
<dbReference type="OrthoDB" id="5296287at2759"/>
<sequence>MASAPIRPGMPNVDFHGGRVLLPRQERPRHAPISGRKRAKKACTSCRLRKTKCTADTPRCADCETHNLECVYEDNKKDRMGELTSQRQHLIDLVHDLRSSASLPDRQKIEDALDKVSNPPTLPHSSVTVKADEVYPNLPPPLSRHSHSDQSSSGSSTALPAAPIDTDVNIIDFWATTYDSNAAFVQADNGAQWTPNLHTQYAEASSSTFNPEDASFNYVPNAHHYAPAEQMEINRFVGAYDAPPLYVAQPLISTYRTTVQDWISIVPTVFFDREVDSYYNAPTPVNNTWLTILHLVCAIGTRYECLAGRGAEKQRDDVQHFSRAIQLLGVTESAIVTASPDVALVQCHGLLSLYYLTVHQVDRAWLTLGVALRYAISLNLHLKPPTSTPWPSRTETHARTWWALRTLESFLCSITSRPSSFPLNDCNVPLPSSPLSPTTLQVYVKITITTQWALSSLYTIKAATLPFRDIQARVARLKSELETLLPQIEDHQRSMLQFAWFDAMILITRPCLAATSHHDTTTRDLASHCVKAAGGLTRLLPDTPDARIWTNGPWWCLAHYIVRALNVLRACQAPEADKLVRWLQWMAPGDAVASLALKSEGAFGADLYRGWDEAADGEAQYLADFHDLDDLMDSDGVISAMVSQERPQMLPMPPVYGGPYG</sequence>
<dbReference type="CDD" id="cd12148">
    <property type="entry name" value="fungal_TF_MHR"/>
    <property type="match status" value="1"/>
</dbReference>
<keyword evidence="2" id="KW-0539">Nucleus</keyword>
<feature type="region of interest" description="Disordered" evidence="3">
    <location>
        <begin position="115"/>
        <end position="161"/>
    </location>
</feature>
<reference evidence="5" key="1">
    <citation type="journal article" date="2020" name="Stud. Mycol.">
        <title>101 Dothideomycetes genomes: a test case for predicting lifestyles and emergence of pathogens.</title>
        <authorList>
            <person name="Haridas S."/>
            <person name="Albert R."/>
            <person name="Binder M."/>
            <person name="Bloem J."/>
            <person name="Labutti K."/>
            <person name="Salamov A."/>
            <person name="Andreopoulos B."/>
            <person name="Baker S."/>
            <person name="Barry K."/>
            <person name="Bills G."/>
            <person name="Bluhm B."/>
            <person name="Cannon C."/>
            <person name="Castanera R."/>
            <person name="Culley D."/>
            <person name="Daum C."/>
            <person name="Ezra D."/>
            <person name="Gonzalez J."/>
            <person name="Henrissat B."/>
            <person name="Kuo A."/>
            <person name="Liang C."/>
            <person name="Lipzen A."/>
            <person name="Lutzoni F."/>
            <person name="Magnuson J."/>
            <person name="Mondo S."/>
            <person name="Nolan M."/>
            <person name="Ohm R."/>
            <person name="Pangilinan J."/>
            <person name="Park H.-J."/>
            <person name="Ramirez L."/>
            <person name="Alfaro M."/>
            <person name="Sun H."/>
            <person name="Tritt A."/>
            <person name="Yoshinaga Y."/>
            <person name="Zwiers L.-H."/>
            <person name="Turgeon B."/>
            <person name="Goodwin S."/>
            <person name="Spatafora J."/>
            <person name="Crous P."/>
            <person name="Grigoriev I."/>
        </authorList>
    </citation>
    <scope>NUCLEOTIDE SEQUENCE</scope>
    <source>
        <strain evidence="5">CBS 113818</strain>
    </source>
</reference>
<dbReference type="EMBL" id="MU006220">
    <property type="protein sequence ID" value="KAF2829973.1"/>
    <property type="molecule type" value="Genomic_DNA"/>
</dbReference>
<evidence type="ECO:0000313" key="5">
    <source>
        <dbReference type="EMBL" id="KAF2829973.1"/>
    </source>
</evidence>
<protein>
    <recommendedName>
        <fullName evidence="4">Zn(2)-C6 fungal-type domain-containing protein</fullName>
    </recommendedName>
</protein>
<accession>A0A6A7A9Z7</accession>
<dbReference type="GO" id="GO:0008270">
    <property type="term" value="F:zinc ion binding"/>
    <property type="evidence" value="ECO:0007669"/>
    <property type="project" value="InterPro"/>
</dbReference>